<proteinExistence type="predicted"/>
<name>A0A9X2J1F5_9NOCA</name>
<reference evidence="1" key="1">
    <citation type="submission" date="2022-06" db="EMBL/GenBank/DDBJ databases">
        <title>Novel species in genus nocardia.</title>
        <authorList>
            <person name="Li F."/>
        </authorList>
    </citation>
    <scope>NUCLEOTIDE SEQUENCE</scope>
    <source>
        <strain evidence="1">CDC141</strain>
    </source>
</reference>
<sequence length="53" mass="5729">MTTDDLLAAAQDLAQRYPRADLIKNSVGNLVVVDEDGQSVAYLDLSTGEIDTF</sequence>
<gene>
    <name evidence="1" type="ORF">NDR86_31630</name>
</gene>
<comment type="caution">
    <text evidence="1">The sequence shown here is derived from an EMBL/GenBank/DDBJ whole genome shotgun (WGS) entry which is preliminary data.</text>
</comment>
<evidence type="ECO:0000313" key="2">
    <source>
        <dbReference type="Proteomes" id="UP001139157"/>
    </source>
</evidence>
<protein>
    <submittedName>
        <fullName evidence="1">Uncharacterized protein</fullName>
    </submittedName>
</protein>
<evidence type="ECO:0000313" key="1">
    <source>
        <dbReference type="EMBL" id="MCM6778045.1"/>
    </source>
</evidence>
<dbReference type="Proteomes" id="UP001139157">
    <property type="component" value="Unassembled WGS sequence"/>
</dbReference>
<dbReference type="EMBL" id="JAMRXG010000018">
    <property type="protein sequence ID" value="MCM6778045.1"/>
    <property type="molecule type" value="Genomic_DNA"/>
</dbReference>
<dbReference type="AlphaFoldDB" id="A0A9X2J1F5"/>
<organism evidence="1 2">
    <name type="scientific">Nocardia pulmonis</name>
    <dbReference type="NCBI Taxonomy" id="2951408"/>
    <lineage>
        <taxon>Bacteria</taxon>
        <taxon>Bacillati</taxon>
        <taxon>Actinomycetota</taxon>
        <taxon>Actinomycetes</taxon>
        <taxon>Mycobacteriales</taxon>
        <taxon>Nocardiaceae</taxon>
        <taxon>Nocardia</taxon>
    </lineage>
</organism>
<accession>A0A9X2J1F5</accession>
<keyword evidence="2" id="KW-1185">Reference proteome</keyword>
<dbReference type="RefSeq" id="WP_251917501.1">
    <property type="nucleotide sequence ID" value="NZ_JAMRXG010000018.1"/>
</dbReference>